<name>A0A4Q7UGE1_9ACTN</name>
<keyword evidence="3" id="KW-1185">Reference proteome</keyword>
<comment type="caution">
    <text evidence="2">The sequence shown here is derived from an EMBL/GenBank/DDBJ whole genome shotgun (WGS) entry which is preliminary data.</text>
</comment>
<feature type="domain" description="N-acetyltransferase" evidence="1">
    <location>
        <begin position="10"/>
        <end position="176"/>
    </location>
</feature>
<evidence type="ECO:0000313" key="2">
    <source>
        <dbReference type="EMBL" id="RZT80397.1"/>
    </source>
</evidence>
<accession>A0A4Q7UGE1</accession>
<dbReference type="SUPFAM" id="SSF55729">
    <property type="entry name" value="Acyl-CoA N-acyltransferases (Nat)"/>
    <property type="match status" value="1"/>
</dbReference>
<dbReference type="PROSITE" id="PS51186">
    <property type="entry name" value="GNAT"/>
    <property type="match status" value="1"/>
</dbReference>
<dbReference type="PANTHER" id="PTHR43441:SF2">
    <property type="entry name" value="FAMILY ACETYLTRANSFERASE, PUTATIVE (AFU_ORTHOLOGUE AFUA_7G00850)-RELATED"/>
    <property type="match status" value="1"/>
</dbReference>
<dbReference type="GO" id="GO:1990189">
    <property type="term" value="F:protein N-terminal-serine acetyltransferase activity"/>
    <property type="evidence" value="ECO:0007669"/>
    <property type="project" value="TreeGrafter"/>
</dbReference>
<keyword evidence="2" id="KW-0808">Transferase</keyword>
<organism evidence="2 3">
    <name type="scientific">Micromonospora violae</name>
    <dbReference type="NCBI Taxonomy" id="1278207"/>
    <lineage>
        <taxon>Bacteria</taxon>
        <taxon>Bacillati</taxon>
        <taxon>Actinomycetota</taxon>
        <taxon>Actinomycetes</taxon>
        <taxon>Micromonosporales</taxon>
        <taxon>Micromonosporaceae</taxon>
        <taxon>Micromonospora</taxon>
    </lineage>
</organism>
<dbReference type="Gene3D" id="3.40.630.30">
    <property type="match status" value="1"/>
</dbReference>
<gene>
    <name evidence="2" type="ORF">EV382_3645</name>
</gene>
<dbReference type="InterPro" id="IPR000182">
    <property type="entry name" value="GNAT_dom"/>
</dbReference>
<dbReference type="InterPro" id="IPR051908">
    <property type="entry name" value="Ribosomal_N-acetyltransferase"/>
</dbReference>
<dbReference type="PANTHER" id="PTHR43441">
    <property type="entry name" value="RIBOSOMAL-PROTEIN-SERINE ACETYLTRANSFERASE"/>
    <property type="match status" value="1"/>
</dbReference>
<proteinExistence type="predicted"/>
<dbReference type="EMBL" id="SHKK01000001">
    <property type="protein sequence ID" value="RZT80397.1"/>
    <property type="molecule type" value="Genomic_DNA"/>
</dbReference>
<dbReference type="GO" id="GO:0005737">
    <property type="term" value="C:cytoplasm"/>
    <property type="evidence" value="ECO:0007669"/>
    <property type="project" value="TreeGrafter"/>
</dbReference>
<evidence type="ECO:0000313" key="3">
    <source>
        <dbReference type="Proteomes" id="UP000293781"/>
    </source>
</evidence>
<dbReference type="AlphaFoldDB" id="A0A4Q7UGE1"/>
<dbReference type="Pfam" id="PF13302">
    <property type="entry name" value="Acetyltransf_3"/>
    <property type="match status" value="1"/>
</dbReference>
<evidence type="ECO:0000259" key="1">
    <source>
        <dbReference type="PROSITE" id="PS51186"/>
    </source>
</evidence>
<protein>
    <submittedName>
        <fullName evidence="2">RimJ/RimL family protein N-acetyltransferase</fullName>
    </submittedName>
</protein>
<dbReference type="Proteomes" id="UP000293781">
    <property type="component" value="Unassembled WGS sequence"/>
</dbReference>
<dbReference type="GO" id="GO:0008999">
    <property type="term" value="F:protein-N-terminal-alanine acetyltransferase activity"/>
    <property type="evidence" value="ECO:0007669"/>
    <property type="project" value="TreeGrafter"/>
</dbReference>
<sequence>MFSGWSGSLVRLRAIEPEDDGYYREFAADVVGARAVYMAEPPRSRGQLRKDVERLSLSEVSDDCFALAIERIDDTGMIGAISTHRTNARTGTFSYGLAISAAHRRRGHGTAAARILLAYMFTERRYHKCLVEIHADNAASLRLHHSLGFTQEGLLREQEYLAGRHHDVVLMGLIGREFLSDIQPHD</sequence>
<dbReference type="InterPro" id="IPR016181">
    <property type="entry name" value="Acyl_CoA_acyltransferase"/>
</dbReference>
<reference evidence="2 3" key="1">
    <citation type="submission" date="2019-02" db="EMBL/GenBank/DDBJ databases">
        <title>Sequencing the genomes of 1000 actinobacteria strains.</title>
        <authorList>
            <person name="Klenk H.-P."/>
        </authorList>
    </citation>
    <scope>NUCLEOTIDE SEQUENCE [LARGE SCALE GENOMIC DNA]</scope>
    <source>
        <strain evidence="2 3">DSM 45888</strain>
    </source>
</reference>